<name>A0AA36FF98_OCTVU</name>
<accession>A0AA36FF98</accession>
<dbReference type="EMBL" id="OX597831">
    <property type="protein sequence ID" value="CAI9736265.1"/>
    <property type="molecule type" value="Genomic_DNA"/>
</dbReference>
<protein>
    <submittedName>
        <fullName evidence="1">Uncharacterized protein</fullName>
    </submittedName>
</protein>
<evidence type="ECO:0000313" key="1">
    <source>
        <dbReference type="EMBL" id="CAI9736265.1"/>
    </source>
</evidence>
<keyword evidence="2" id="KW-1185">Reference proteome</keyword>
<proteinExistence type="predicted"/>
<organism evidence="1 2">
    <name type="scientific">Octopus vulgaris</name>
    <name type="common">Common octopus</name>
    <dbReference type="NCBI Taxonomy" id="6645"/>
    <lineage>
        <taxon>Eukaryota</taxon>
        <taxon>Metazoa</taxon>
        <taxon>Spiralia</taxon>
        <taxon>Lophotrochozoa</taxon>
        <taxon>Mollusca</taxon>
        <taxon>Cephalopoda</taxon>
        <taxon>Coleoidea</taxon>
        <taxon>Octopodiformes</taxon>
        <taxon>Octopoda</taxon>
        <taxon>Incirrata</taxon>
        <taxon>Octopodidae</taxon>
        <taxon>Octopus</taxon>
    </lineage>
</organism>
<evidence type="ECO:0000313" key="2">
    <source>
        <dbReference type="Proteomes" id="UP001162480"/>
    </source>
</evidence>
<gene>
    <name evidence="1" type="ORF">OCTVUL_1B013667</name>
</gene>
<dbReference type="Proteomes" id="UP001162480">
    <property type="component" value="Chromosome 18"/>
</dbReference>
<reference evidence="1" key="1">
    <citation type="submission" date="2023-08" db="EMBL/GenBank/DDBJ databases">
        <authorList>
            <person name="Alioto T."/>
            <person name="Alioto T."/>
            <person name="Gomez Garrido J."/>
        </authorList>
    </citation>
    <scope>NUCLEOTIDE SEQUENCE</scope>
</reference>
<dbReference type="AlphaFoldDB" id="A0AA36FF98"/>
<sequence>MTFRHRSNHQIELKVSIATRLDSHKLLMIFLYQSQDSKHELCFVNSGFCNVSVPTFILNYTVMAYVATIF</sequence>